<feature type="non-terminal residue" evidence="1">
    <location>
        <position position="1"/>
    </location>
</feature>
<gene>
    <name evidence="1" type="ORF">V1478_003580</name>
</gene>
<reference evidence="1 2" key="1">
    <citation type="journal article" date="2024" name="Ann. Entomol. Soc. Am.">
        <title>Genomic analyses of the southern and eastern yellowjacket wasps (Hymenoptera: Vespidae) reveal evolutionary signatures of social life.</title>
        <authorList>
            <person name="Catto M.A."/>
            <person name="Caine P.B."/>
            <person name="Orr S.E."/>
            <person name="Hunt B.G."/>
            <person name="Goodisman M.A.D."/>
        </authorList>
    </citation>
    <scope>NUCLEOTIDE SEQUENCE [LARGE SCALE GENOMIC DNA]</scope>
    <source>
        <strain evidence="1">233</strain>
        <tissue evidence="1">Head and thorax</tissue>
    </source>
</reference>
<protein>
    <submittedName>
        <fullName evidence="1">Uncharacterized protein</fullName>
    </submittedName>
</protein>
<evidence type="ECO:0000313" key="1">
    <source>
        <dbReference type="EMBL" id="KAL2733882.1"/>
    </source>
</evidence>
<dbReference type="AlphaFoldDB" id="A0ABD2BM93"/>
<keyword evidence="2" id="KW-1185">Reference proteome</keyword>
<sequence>KNKEEGSRNKKWKRLEIKRERTRRVSLIKTRETLVEARRKRSGVGPLNDLSTEWSNEIEIEDDSPVEIREAVRDMWSM</sequence>
<name>A0ABD2BM93_VESSQ</name>
<dbReference type="Proteomes" id="UP001607302">
    <property type="component" value="Unassembled WGS sequence"/>
</dbReference>
<proteinExistence type="predicted"/>
<dbReference type="EMBL" id="JAUDFV010000074">
    <property type="protein sequence ID" value="KAL2733882.1"/>
    <property type="molecule type" value="Genomic_DNA"/>
</dbReference>
<evidence type="ECO:0000313" key="2">
    <source>
        <dbReference type="Proteomes" id="UP001607302"/>
    </source>
</evidence>
<accession>A0ABD2BM93</accession>
<organism evidence="1 2">
    <name type="scientific">Vespula squamosa</name>
    <name type="common">Southern yellow jacket</name>
    <name type="synonym">Wasp</name>
    <dbReference type="NCBI Taxonomy" id="30214"/>
    <lineage>
        <taxon>Eukaryota</taxon>
        <taxon>Metazoa</taxon>
        <taxon>Ecdysozoa</taxon>
        <taxon>Arthropoda</taxon>
        <taxon>Hexapoda</taxon>
        <taxon>Insecta</taxon>
        <taxon>Pterygota</taxon>
        <taxon>Neoptera</taxon>
        <taxon>Endopterygota</taxon>
        <taxon>Hymenoptera</taxon>
        <taxon>Apocrita</taxon>
        <taxon>Aculeata</taxon>
        <taxon>Vespoidea</taxon>
        <taxon>Vespidae</taxon>
        <taxon>Vespinae</taxon>
        <taxon>Vespula</taxon>
    </lineage>
</organism>
<comment type="caution">
    <text evidence="1">The sequence shown here is derived from an EMBL/GenBank/DDBJ whole genome shotgun (WGS) entry which is preliminary data.</text>
</comment>